<dbReference type="AlphaFoldDB" id="A0A8S3K7F2"/>
<comment type="caution">
    <text evidence="2">The sequence shown here is derived from an EMBL/GenBank/DDBJ whole genome shotgun (WGS) entry which is preliminary data.</text>
</comment>
<protein>
    <submittedName>
        <fullName evidence="2">Uncharacterized protein</fullName>
    </submittedName>
</protein>
<reference evidence="2" key="1">
    <citation type="submission" date="2021-02" db="EMBL/GenBank/DDBJ databases">
        <authorList>
            <person name="Nowell W R."/>
        </authorList>
    </citation>
    <scope>NUCLEOTIDE SEQUENCE</scope>
</reference>
<organism evidence="2 3">
    <name type="scientific">Rotaria magnacalcarata</name>
    <dbReference type="NCBI Taxonomy" id="392030"/>
    <lineage>
        <taxon>Eukaryota</taxon>
        <taxon>Metazoa</taxon>
        <taxon>Spiralia</taxon>
        <taxon>Gnathifera</taxon>
        <taxon>Rotifera</taxon>
        <taxon>Eurotatoria</taxon>
        <taxon>Bdelloidea</taxon>
        <taxon>Philodinida</taxon>
        <taxon>Philodinidae</taxon>
        <taxon>Rotaria</taxon>
    </lineage>
</organism>
<evidence type="ECO:0000313" key="2">
    <source>
        <dbReference type="EMBL" id="CAF5224584.1"/>
    </source>
</evidence>
<dbReference type="EMBL" id="CAJOBI010357356">
    <property type="protein sequence ID" value="CAF5224584.1"/>
    <property type="molecule type" value="Genomic_DNA"/>
</dbReference>
<proteinExistence type="predicted"/>
<name>A0A8S3K7F2_9BILA</name>
<gene>
    <name evidence="2" type="ORF">SMN809_LOCUS83875</name>
</gene>
<dbReference type="Proteomes" id="UP000676336">
    <property type="component" value="Unassembled WGS sequence"/>
</dbReference>
<feature type="region of interest" description="Disordered" evidence="1">
    <location>
        <begin position="74"/>
        <end position="109"/>
    </location>
</feature>
<accession>A0A8S3K7F2</accession>
<feature type="compositionally biased region" description="Polar residues" evidence="1">
    <location>
        <begin position="85"/>
        <end position="109"/>
    </location>
</feature>
<feature type="region of interest" description="Disordered" evidence="1">
    <location>
        <begin position="1"/>
        <end position="22"/>
    </location>
</feature>
<sequence length="109" mass="12761">KIANGDNRKSRSNNHHNRGNDPTRWWLVHFIQRFIADPKRTLTRSRSATDATRFLRHIQTRISPAIKCDTVYEESSTNTKRRNSNCDQNQSSVYTRMRSQSVPNNSVCR</sequence>
<feature type="non-terminal residue" evidence="2">
    <location>
        <position position="1"/>
    </location>
</feature>
<evidence type="ECO:0000313" key="3">
    <source>
        <dbReference type="Proteomes" id="UP000676336"/>
    </source>
</evidence>
<evidence type="ECO:0000256" key="1">
    <source>
        <dbReference type="SAM" id="MobiDB-lite"/>
    </source>
</evidence>